<gene>
    <name evidence="1" type="ORF">QFC24_001775</name>
</gene>
<name>A0ACC2XRU0_9TREE</name>
<dbReference type="Proteomes" id="UP001234202">
    <property type="component" value="Unassembled WGS sequence"/>
</dbReference>
<keyword evidence="2" id="KW-1185">Reference proteome</keyword>
<evidence type="ECO:0000313" key="2">
    <source>
        <dbReference type="Proteomes" id="UP001234202"/>
    </source>
</evidence>
<reference evidence="1" key="1">
    <citation type="submission" date="2023-04" db="EMBL/GenBank/DDBJ databases">
        <title>Draft Genome sequencing of Naganishia species isolated from polar environments using Oxford Nanopore Technology.</title>
        <authorList>
            <person name="Leo P."/>
            <person name="Venkateswaran K."/>
        </authorList>
    </citation>
    <scope>NUCLEOTIDE SEQUENCE</scope>
    <source>
        <strain evidence="1">DBVPG 5303</strain>
    </source>
</reference>
<organism evidence="1 2">
    <name type="scientific">Naganishia onofrii</name>
    <dbReference type="NCBI Taxonomy" id="1851511"/>
    <lineage>
        <taxon>Eukaryota</taxon>
        <taxon>Fungi</taxon>
        <taxon>Dikarya</taxon>
        <taxon>Basidiomycota</taxon>
        <taxon>Agaricomycotina</taxon>
        <taxon>Tremellomycetes</taxon>
        <taxon>Filobasidiales</taxon>
        <taxon>Filobasidiaceae</taxon>
        <taxon>Naganishia</taxon>
    </lineage>
</organism>
<sequence>MSDYTSPTAETAEHGALSPGGHSATSGGINSSSSANHQQMQQQPLNENGGYHHEQEDYPSADMHQGEAMTGSRSAAGGMSVKSIGNGVGGHHEAGAAEMVRKKMGSFVGFANLPNQVHRKSVSEGRYQKFRAKDASVGDCLQEEDPFFALGAIIKAISLLVLMSTSFSSVRRGFQFVTMVVGDSGLGKSTLINTLFEHKLYDLGTPRSLANGSSMNGNANGRTVAIESKSADVEENGVRLKLTVVDTPGFGDFVNNDEAWKPIVDNIDSRFDAYLEQENRVNRSKLMDNRVHACIYFIQPTGHSLRPIDIEFMRKLHHKVNLIPVIAKADTLTDDEVVAFKQRILNDIAHNNIKIFQPPIYDLEDEETIAENEEIQSKVPFAVVGSDTFVTTADGRQVRGRAYPWGTIEVDNEAHCDFIKLRQMLIHTHMEELREHTNDVLYEQYRTQKLLSMGVAQDPSVFREINPAAKQAEERQLHEAKLSKMEAEMKMVFQQKVQEKESKLKQSEEELYARHREMKDALEKQRYELEERKRRLESGRPPTPDKTGSKKNRFGIGK</sequence>
<comment type="caution">
    <text evidence="1">The sequence shown here is derived from an EMBL/GenBank/DDBJ whole genome shotgun (WGS) entry which is preliminary data.</text>
</comment>
<protein>
    <submittedName>
        <fullName evidence="1">Uncharacterized protein</fullName>
    </submittedName>
</protein>
<accession>A0ACC2XRU0</accession>
<dbReference type="EMBL" id="JASBWV010000004">
    <property type="protein sequence ID" value="KAJ9126744.1"/>
    <property type="molecule type" value="Genomic_DNA"/>
</dbReference>
<evidence type="ECO:0000313" key="1">
    <source>
        <dbReference type="EMBL" id="KAJ9126744.1"/>
    </source>
</evidence>
<proteinExistence type="predicted"/>